<organism evidence="4 5">
    <name type="scientific">Pontibacter rugosus</name>
    <dbReference type="NCBI Taxonomy" id="1745966"/>
    <lineage>
        <taxon>Bacteria</taxon>
        <taxon>Pseudomonadati</taxon>
        <taxon>Bacteroidota</taxon>
        <taxon>Cytophagia</taxon>
        <taxon>Cytophagales</taxon>
        <taxon>Hymenobacteraceae</taxon>
        <taxon>Pontibacter</taxon>
    </lineage>
</organism>
<dbReference type="PANTHER" id="PTHR33546">
    <property type="entry name" value="LARGE, MULTIFUNCTIONAL SECRETED PROTEIN-RELATED"/>
    <property type="match status" value="1"/>
</dbReference>
<evidence type="ECO:0000313" key="4">
    <source>
        <dbReference type="EMBL" id="MFD1185636.1"/>
    </source>
</evidence>
<dbReference type="Pfam" id="PF22807">
    <property type="entry name" value="TrAA12"/>
    <property type="match status" value="1"/>
</dbReference>
<dbReference type="PANTHER" id="PTHR33546:SF1">
    <property type="entry name" value="LARGE, MULTIFUNCTIONAL SECRETED PROTEIN"/>
    <property type="match status" value="1"/>
</dbReference>
<dbReference type="InterPro" id="IPR054539">
    <property type="entry name" value="Beta-prop_PDH"/>
</dbReference>
<accession>A0ABW3SNY2</accession>
<evidence type="ECO:0000259" key="3">
    <source>
        <dbReference type="Pfam" id="PF22807"/>
    </source>
</evidence>
<feature type="domain" description="Pyrroloquinoline quinone-dependent pyranose dehydrogenase beta-propeller" evidence="3">
    <location>
        <begin position="63"/>
        <end position="398"/>
    </location>
</feature>
<feature type="signal peptide" evidence="2">
    <location>
        <begin position="1"/>
        <end position="27"/>
    </location>
</feature>
<evidence type="ECO:0000256" key="1">
    <source>
        <dbReference type="SAM" id="MobiDB-lite"/>
    </source>
</evidence>
<evidence type="ECO:0000256" key="2">
    <source>
        <dbReference type="SAM" id="SignalP"/>
    </source>
</evidence>
<name>A0ABW3SNY2_9BACT</name>
<dbReference type="RefSeq" id="WP_377523564.1">
    <property type="nucleotide sequence ID" value="NZ_JBHTLD010000029.1"/>
</dbReference>
<dbReference type="PROSITE" id="PS51257">
    <property type="entry name" value="PROKAR_LIPOPROTEIN"/>
    <property type="match status" value="1"/>
</dbReference>
<dbReference type="SUPFAM" id="SSF50952">
    <property type="entry name" value="Soluble quinoprotein glucose dehydrogenase"/>
    <property type="match status" value="1"/>
</dbReference>
<sequence length="401" mass="44606">MRKTLRMLGLGLTLSAISMSCSSDNTANDTAKTGPTETEQATDEDFDIGLPTGPLAKDLEQIKLPAGFRIDYYAKDVENARSMSMSKSGILFVGTRSNDKVFAVVDENKDGNADEVVEIASGLNSPNGVAVRNGDLYVAEINRVIKFSNIEQTFRNKPKYEVVNDQFPSDAHHGWKYIAFGPDDKLYVPVGAPCNICKSEKPIYASITRMNPDGSNLEVYAEGVRNSVGFAWHPETKNLYFTDNGRDMLGDNMPPDELNRATEKGQHFGYPYCHAGDISDPEFGSQRNCNDFVKPVRKLSPHGAALGMKFYTGNMFPAQYKNQAFIAEHGSWNRSEKMGYRLMLAKMDNNGNVTSYEPFAEGWLQGQEDWGRPVDVLQMKDGSLLVSDDKNNAIYRITYSK</sequence>
<gene>
    <name evidence="4" type="ORF">ACFQ2O_05395</name>
</gene>
<feature type="region of interest" description="Disordered" evidence="1">
    <location>
        <begin position="24"/>
        <end position="47"/>
    </location>
</feature>
<evidence type="ECO:0000313" key="5">
    <source>
        <dbReference type="Proteomes" id="UP001597094"/>
    </source>
</evidence>
<dbReference type="Gene3D" id="2.120.10.30">
    <property type="entry name" value="TolB, C-terminal domain"/>
    <property type="match status" value="1"/>
</dbReference>
<keyword evidence="2" id="KW-0732">Signal</keyword>
<dbReference type="EMBL" id="JBHTLD010000029">
    <property type="protein sequence ID" value="MFD1185636.1"/>
    <property type="molecule type" value="Genomic_DNA"/>
</dbReference>
<proteinExistence type="predicted"/>
<keyword evidence="5" id="KW-1185">Reference proteome</keyword>
<comment type="caution">
    <text evidence="4">The sequence shown here is derived from an EMBL/GenBank/DDBJ whole genome shotgun (WGS) entry which is preliminary data.</text>
</comment>
<dbReference type="InterPro" id="IPR011041">
    <property type="entry name" value="Quinoprot_gluc/sorb_DH_b-prop"/>
</dbReference>
<dbReference type="InterPro" id="IPR011042">
    <property type="entry name" value="6-blade_b-propeller_TolB-like"/>
</dbReference>
<protein>
    <submittedName>
        <fullName evidence="4">PQQ-dependent sugar dehydrogenase</fullName>
    </submittedName>
</protein>
<feature type="chain" id="PRO_5045968648" evidence="2">
    <location>
        <begin position="28"/>
        <end position="401"/>
    </location>
</feature>
<feature type="compositionally biased region" description="Polar residues" evidence="1">
    <location>
        <begin position="24"/>
        <end position="39"/>
    </location>
</feature>
<dbReference type="Proteomes" id="UP001597094">
    <property type="component" value="Unassembled WGS sequence"/>
</dbReference>
<reference evidence="5" key="1">
    <citation type="journal article" date="2019" name="Int. J. Syst. Evol. Microbiol.">
        <title>The Global Catalogue of Microorganisms (GCM) 10K type strain sequencing project: providing services to taxonomists for standard genome sequencing and annotation.</title>
        <authorList>
            <consortium name="The Broad Institute Genomics Platform"/>
            <consortium name="The Broad Institute Genome Sequencing Center for Infectious Disease"/>
            <person name="Wu L."/>
            <person name="Ma J."/>
        </authorList>
    </citation>
    <scope>NUCLEOTIDE SEQUENCE [LARGE SCALE GENOMIC DNA]</scope>
    <source>
        <strain evidence="5">JCM 31319</strain>
    </source>
</reference>